<dbReference type="CDD" id="cd06170">
    <property type="entry name" value="LuxR_C_like"/>
    <property type="match status" value="1"/>
</dbReference>
<proteinExistence type="predicted"/>
<dbReference type="AlphaFoldDB" id="A0A6N6MV29"/>
<evidence type="ECO:0000256" key="3">
    <source>
        <dbReference type="PROSITE-ProRule" id="PRU00169"/>
    </source>
</evidence>
<dbReference type="InterPro" id="IPR016032">
    <property type="entry name" value="Sig_transdc_resp-reg_C-effctor"/>
</dbReference>
<feature type="modified residue" description="4-aspartylphosphate" evidence="3">
    <location>
        <position position="79"/>
    </location>
</feature>
<feature type="domain" description="HTH luxR-type" evidence="5">
    <location>
        <begin position="168"/>
        <end position="233"/>
    </location>
</feature>
<comment type="caution">
    <text evidence="7">The sequence shown here is derived from an EMBL/GenBank/DDBJ whole genome shotgun (WGS) entry which is preliminary data.</text>
</comment>
<dbReference type="SUPFAM" id="SSF52172">
    <property type="entry name" value="CheY-like"/>
    <property type="match status" value="1"/>
</dbReference>
<dbReference type="PRINTS" id="PR00038">
    <property type="entry name" value="HTHLUXR"/>
</dbReference>
<evidence type="ECO:0000313" key="8">
    <source>
        <dbReference type="Proteomes" id="UP000441523"/>
    </source>
</evidence>
<dbReference type="InterPro" id="IPR001789">
    <property type="entry name" value="Sig_transdc_resp-reg_receiver"/>
</dbReference>
<dbReference type="EMBL" id="VZZJ01000005">
    <property type="protein sequence ID" value="KAB1074456.1"/>
    <property type="molecule type" value="Genomic_DNA"/>
</dbReference>
<sequence>MAHAPRAGRVRQRSGDPAGDAREQGAGTSVLIADDHPLVLHGLRILLEDAGIATIYEARDAVSAHHAFDRFHPQVVVTDLSFEDRGLSGLSLIERIRAHDRRARILVFSMHTDPVVIARAVESGAIGYVFKDAPAATFHAAFDAVRGGCAYLDHDVATRLAFFNLTKHQVPATRLNNRELEIFALLGQGISKHNIATKLSINYKTVVSHCSSMRQKLELATDKDLLRIAIEQGLISDLNMPARQKPTEAR</sequence>
<evidence type="ECO:0000256" key="4">
    <source>
        <dbReference type="SAM" id="MobiDB-lite"/>
    </source>
</evidence>
<organism evidence="7 8">
    <name type="scientific">Methylobacterium planeticum</name>
    <dbReference type="NCBI Taxonomy" id="2615211"/>
    <lineage>
        <taxon>Bacteria</taxon>
        <taxon>Pseudomonadati</taxon>
        <taxon>Pseudomonadota</taxon>
        <taxon>Alphaproteobacteria</taxon>
        <taxon>Hyphomicrobiales</taxon>
        <taxon>Methylobacteriaceae</taxon>
        <taxon>Methylobacterium</taxon>
    </lineage>
</organism>
<feature type="domain" description="Response regulatory" evidence="6">
    <location>
        <begin position="29"/>
        <end position="146"/>
    </location>
</feature>
<dbReference type="InterPro" id="IPR000792">
    <property type="entry name" value="Tscrpt_reg_LuxR_C"/>
</dbReference>
<keyword evidence="8" id="KW-1185">Reference proteome</keyword>
<evidence type="ECO:0000259" key="5">
    <source>
        <dbReference type="PROSITE" id="PS50043"/>
    </source>
</evidence>
<dbReference type="InterPro" id="IPR058245">
    <property type="entry name" value="NreC/VraR/RcsB-like_REC"/>
</dbReference>
<feature type="region of interest" description="Disordered" evidence="4">
    <location>
        <begin position="1"/>
        <end position="24"/>
    </location>
</feature>
<reference evidence="7 8" key="1">
    <citation type="submission" date="2019-09" db="EMBL/GenBank/DDBJ databases">
        <title>YIM 132548 draft genome.</title>
        <authorList>
            <person name="Jiang L."/>
        </authorList>
    </citation>
    <scope>NUCLEOTIDE SEQUENCE [LARGE SCALE GENOMIC DNA]</scope>
    <source>
        <strain evidence="7 8">YIM 132548</strain>
    </source>
</reference>
<dbReference type="GO" id="GO:0000160">
    <property type="term" value="P:phosphorelay signal transduction system"/>
    <property type="evidence" value="ECO:0007669"/>
    <property type="project" value="InterPro"/>
</dbReference>
<keyword evidence="1 3" id="KW-0597">Phosphoprotein</keyword>
<dbReference type="Proteomes" id="UP000441523">
    <property type="component" value="Unassembled WGS sequence"/>
</dbReference>
<dbReference type="Gene3D" id="3.40.50.2300">
    <property type="match status" value="1"/>
</dbReference>
<accession>A0A6N6MV29</accession>
<evidence type="ECO:0000256" key="2">
    <source>
        <dbReference type="ARBA" id="ARBA00023125"/>
    </source>
</evidence>
<dbReference type="CDD" id="cd17535">
    <property type="entry name" value="REC_NarL-like"/>
    <property type="match status" value="1"/>
</dbReference>
<dbReference type="GO" id="GO:0003677">
    <property type="term" value="F:DNA binding"/>
    <property type="evidence" value="ECO:0007669"/>
    <property type="project" value="UniProtKB-KW"/>
</dbReference>
<evidence type="ECO:0000259" key="6">
    <source>
        <dbReference type="PROSITE" id="PS50110"/>
    </source>
</evidence>
<evidence type="ECO:0000313" key="7">
    <source>
        <dbReference type="EMBL" id="KAB1074456.1"/>
    </source>
</evidence>
<dbReference type="SMART" id="SM00448">
    <property type="entry name" value="REC"/>
    <property type="match status" value="1"/>
</dbReference>
<dbReference type="SMART" id="SM00421">
    <property type="entry name" value="HTH_LUXR"/>
    <property type="match status" value="1"/>
</dbReference>
<dbReference type="PANTHER" id="PTHR43214:SF43">
    <property type="entry name" value="TWO-COMPONENT RESPONSE REGULATOR"/>
    <property type="match status" value="1"/>
</dbReference>
<dbReference type="GO" id="GO:0006355">
    <property type="term" value="P:regulation of DNA-templated transcription"/>
    <property type="evidence" value="ECO:0007669"/>
    <property type="project" value="InterPro"/>
</dbReference>
<name>A0A6N6MV29_9HYPH</name>
<evidence type="ECO:0000256" key="1">
    <source>
        <dbReference type="ARBA" id="ARBA00022553"/>
    </source>
</evidence>
<dbReference type="InterPro" id="IPR011006">
    <property type="entry name" value="CheY-like_superfamily"/>
</dbReference>
<dbReference type="PANTHER" id="PTHR43214">
    <property type="entry name" value="TWO-COMPONENT RESPONSE REGULATOR"/>
    <property type="match status" value="1"/>
</dbReference>
<dbReference type="Pfam" id="PF00196">
    <property type="entry name" value="GerE"/>
    <property type="match status" value="1"/>
</dbReference>
<dbReference type="InterPro" id="IPR039420">
    <property type="entry name" value="WalR-like"/>
</dbReference>
<gene>
    <name evidence="7" type="ORF">F6X51_08845</name>
</gene>
<protein>
    <submittedName>
        <fullName evidence="7">Response regulator transcription factor</fullName>
    </submittedName>
</protein>
<dbReference type="PROSITE" id="PS50043">
    <property type="entry name" value="HTH_LUXR_2"/>
    <property type="match status" value="1"/>
</dbReference>
<dbReference type="PROSITE" id="PS50110">
    <property type="entry name" value="RESPONSE_REGULATORY"/>
    <property type="match status" value="1"/>
</dbReference>
<dbReference type="SUPFAM" id="SSF46894">
    <property type="entry name" value="C-terminal effector domain of the bipartite response regulators"/>
    <property type="match status" value="1"/>
</dbReference>
<feature type="compositionally biased region" description="Basic residues" evidence="4">
    <location>
        <begin position="1"/>
        <end position="12"/>
    </location>
</feature>
<dbReference type="Pfam" id="PF00072">
    <property type="entry name" value="Response_reg"/>
    <property type="match status" value="1"/>
</dbReference>
<keyword evidence="2" id="KW-0238">DNA-binding</keyword>